<reference evidence="1 2" key="1">
    <citation type="submission" date="2020-08" db="EMBL/GenBank/DDBJ databases">
        <title>Functional genomics of gut bacteria from endangered species of beetles.</title>
        <authorList>
            <person name="Carlos-Shanley C."/>
        </authorList>
    </citation>
    <scope>NUCLEOTIDE SEQUENCE [LARGE SCALE GENOMIC DNA]</scope>
    <source>
        <strain evidence="1 2">S00142</strain>
    </source>
</reference>
<gene>
    <name evidence="1" type="ORF">HNP37_000893</name>
</gene>
<evidence type="ECO:0000313" key="1">
    <source>
        <dbReference type="EMBL" id="MBB4800854.1"/>
    </source>
</evidence>
<keyword evidence="2" id="KW-1185">Reference proteome</keyword>
<dbReference type="Proteomes" id="UP000561681">
    <property type="component" value="Unassembled WGS sequence"/>
</dbReference>
<organism evidence="1 2">
    <name type="scientific">Flavobacterium nitrogenifigens</name>
    <dbReference type="NCBI Taxonomy" id="1617283"/>
    <lineage>
        <taxon>Bacteria</taxon>
        <taxon>Pseudomonadati</taxon>
        <taxon>Bacteroidota</taxon>
        <taxon>Flavobacteriia</taxon>
        <taxon>Flavobacteriales</taxon>
        <taxon>Flavobacteriaceae</taxon>
        <taxon>Flavobacterium</taxon>
    </lineage>
</organism>
<dbReference type="AlphaFoldDB" id="A0A7W7N6W2"/>
<protein>
    <submittedName>
        <fullName evidence="1">Uncharacterized protein</fullName>
    </submittedName>
</protein>
<accession>A0A7W7N6W2</accession>
<evidence type="ECO:0000313" key="2">
    <source>
        <dbReference type="Proteomes" id="UP000561681"/>
    </source>
</evidence>
<proteinExistence type="predicted"/>
<dbReference type="RefSeq" id="WP_184158825.1">
    <property type="nucleotide sequence ID" value="NZ_JACHLD010000001.1"/>
</dbReference>
<comment type="caution">
    <text evidence="1">The sequence shown here is derived from an EMBL/GenBank/DDBJ whole genome shotgun (WGS) entry which is preliminary data.</text>
</comment>
<name>A0A7W7N6W2_9FLAO</name>
<dbReference type="EMBL" id="JACHLD010000001">
    <property type="protein sequence ID" value="MBB4800854.1"/>
    <property type="molecule type" value="Genomic_DNA"/>
</dbReference>
<sequence length="252" mass="29911">MCRNLIFKILFLLFFFKCIGQENDTKKLGIGFLYANTENPIPLYKNPKNSAPVDTIKFEKDESGVMKFISSFNLKPYMIYGGASYEEDKRNVYHHFPVLAFRVIDTSKQYFKVVLNEQTFEEAFIKRKKENVYYSKQKDFIDYFDANYNSKWFLFETWERMLLDATNISFINLSIYDKPNGKLIYKQVNYRDYFPFITNECKGDWIKVIKKPGSEFFFEKDTNYDGWVKWKENGVLNVNFGSTSNVYGGIKK</sequence>